<evidence type="ECO:0000313" key="2">
    <source>
        <dbReference type="EMBL" id="KFG89035.1"/>
    </source>
</evidence>
<dbReference type="Proteomes" id="UP000024284">
    <property type="component" value="Unassembled WGS sequence"/>
</dbReference>
<dbReference type="InterPro" id="IPR041271">
    <property type="entry name" value="AGPT-Pplase3"/>
</dbReference>
<dbReference type="AlphaFoldDB" id="A0A086P6L7"/>
<dbReference type="Pfam" id="PF18746">
    <property type="entry name" value="aGPT-Pplase3"/>
    <property type="match status" value="1"/>
</dbReference>
<name>A0A086P6L7_SPHHM</name>
<keyword evidence="3" id="KW-1185">Reference proteome</keyword>
<evidence type="ECO:0000313" key="3">
    <source>
        <dbReference type="Proteomes" id="UP000024284"/>
    </source>
</evidence>
<sequence>MKWPQRQARKEEISDLLLQHHQNIRELPGIADPRARDTLAMQMIASIRREDYFRMIQRRGPINPDRADPNSAAFEAELGVVHLLQQNAYDEAAWLIFLMVYLAKPEIGGWHRLRDIYGRLGAGQWDWASVSADPAAFEQWLAANWQAVGGKFGNHRKYESLDPDTNRPMGPAIVTYVNWVNAAGDHRTLFSQTVLDAGNDPHVIFDAFYHGLPVKGFGRLGRFDWVSMLSRYQFIPAEAGTAYLQNATGPKSGLKLLFEGDPKAEVSPATLQAWLDDLDADLSVGMEVLEDSICNWQKTPTVFQHFKG</sequence>
<evidence type="ECO:0000259" key="1">
    <source>
        <dbReference type="Pfam" id="PF18746"/>
    </source>
</evidence>
<dbReference type="PATRIC" id="fig|1219045.3.peg.3224"/>
<dbReference type="eggNOG" id="ENOG5030XDG">
    <property type="taxonomic scope" value="Bacteria"/>
</dbReference>
<dbReference type="RefSeq" id="WP_037467904.1">
    <property type="nucleotide sequence ID" value="NZ_BCZD01000053.1"/>
</dbReference>
<feature type="domain" description="Alpha-glutamyl/putrescinyl thymine pyrophosphorylase clade 3" evidence="1">
    <location>
        <begin position="35"/>
        <end position="308"/>
    </location>
</feature>
<comment type="caution">
    <text evidence="2">The sequence shown here is derived from an EMBL/GenBank/DDBJ whole genome shotgun (WGS) entry which is preliminary data.</text>
</comment>
<dbReference type="EMBL" id="JFZA02000038">
    <property type="protein sequence ID" value="KFG89035.1"/>
    <property type="molecule type" value="Genomic_DNA"/>
</dbReference>
<reference evidence="2" key="1">
    <citation type="submission" date="2014-08" db="EMBL/GenBank/DDBJ databases">
        <title>Draft genome sequences of Sphingobium herbicidovorans.</title>
        <authorList>
            <person name="Gan H.M."/>
            <person name="Gan H.Y."/>
            <person name="Savka M.A."/>
        </authorList>
    </citation>
    <scope>NUCLEOTIDE SEQUENCE [LARGE SCALE GENOMIC DNA]</scope>
    <source>
        <strain evidence="2">NBRC 16415</strain>
    </source>
</reference>
<proteinExistence type="predicted"/>
<organism evidence="2 3">
    <name type="scientific">Sphingobium herbicidovorans (strain ATCC 700291 / DSM 11019 / CCUG 56400 / KCTC 2939 / LMG 18315 / NBRC 16415 / MH)</name>
    <name type="common">Sphingomonas herbicidovorans</name>
    <dbReference type="NCBI Taxonomy" id="1219045"/>
    <lineage>
        <taxon>Bacteria</taxon>
        <taxon>Pseudomonadati</taxon>
        <taxon>Pseudomonadota</taxon>
        <taxon>Alphaproteobacteria</taxon>
        <taxon>Sphingomonadales</taxon>
        <taxon>Sphingomonadaceae</taxon>
        <taxon>Sphingobium</taxon>
    </lineage>
</organism>
<gene>
    <name evidence="2" type="ORF">BV98_003175</name>
</gene>
<dbReference type="OrthoDB" id="965955at2"/>
<protein>
    <recommendedName>
        <fullName evidence="1">Alpha-glutamyl/putrescinyl thymine pyrophosphorylase clade 3 domain-containing protein</fullName>
    </recommendedName>
</protein>
<dbReference type="STRING" id="76947.GCA_002080435_01685"/>
<accession>A0A086P6L7</accession>